<evidence type="ECO:0000313" key="9">
    <source>
        <dbReference type="Proteomes" id="UP000251889"/>
    </source>
</evidence>
<dbReference type="PANTHER" id="PTHR46630">
    <property type="entry name" value="TETRATRICOPEPTIDE REPEAT PROTEIN 29"/>
    <property type="match status" value="1"/>
</dbReference>
<dbReference type="InterPro" id="IPR011990">
    <property type="entry name" value="TPR-like_helical_dom_sf"/>
</dbReference>
<keyword evidence="7" id="KW-0812">Transmembrane</keyword>
<dbReference type="SUPFAM" id="SSF48452">
    <property type="entry name" value="TPR-like"/>
    <property type="match status" value="2"/>
</dbReference>
<evidence type="ECO:0008006" key="10">
    <source>
        <dbReference type="Google" id="ProtNLM"/>
    </source>
</evidence>
<proteinExistence type="inferred from homology"/>
<evidence type="ECO:0000256" key="5">
    <source>
        <dbReference type="ARBA" id="ARBA00038253"/>
    </source>
</evidence>
<dbReference type="SMART" id="SM00028">
    <property type="entry name" value="TPR"/>
    <property type="match status" value="5"/>
</dbReference>
<evidence type="ECO:0000313" key="8">
    <source>
        <dbReference type="EMBL" id="RAW01655.1"/>
    </source>
</evidence>
<evidence type="ECO:0000256" key="3">
    <source>
        <dbReference type="ARBA" id="ARBA00022737"/>
    </source>
</evidence>
<protein>
    <recommendedName>
        <fullName evidence="10">MalT-like TPR region domain-containing protein</fullName>
    </recommendedName>
</protein>
<dbReference type="GO" id="GO:0005737">
    <property type="term" value="C:cytoplasm"/>
    <property type="evidence" value="ECO:0007669"/>
    <property type="project" value="UniProtKB-SubCell"/>
</dbReference>
<dbReference type="OrthoDB" id="9803982at2"/>
<dbReference type="PANTHER" id="PTHR46630:SF1">
    <property type="entry name" value="TETRATRICOPEPTIDE REPEAT PROTEIN 29"/>
    <property type="match status" value="1"/>
</dbReference>
<keyword evidence="3" id="KW-0677">Repeat</keyword>
<dbReference type="InterPro" id="IPR019734">
    <property type="entry name" value="TPR_rpt"/>
</dbReference>
<evidence type="ECO:0000256" key="2">
    <source>
        <dbReference type="ARBA" id="ARBA00022490"/>
    </source>
</evidence>
<dbReference type="EMBL" id="QMFY01000003">
    <property type="protein sequence ID" value="RAW01655.1"/>
    <property type="molecule type" value="Genomic_DNA"/>
</dbReference>
<accession>A0A364Y5Z6</accession>
<reference evidence="8 9" key="1">
    <citation type="submission" date="2018-06" db="EMBL/GenBank/DDBJ databases">
        <title>Chryseolinea flavus sp. nov., a member of the phylum Bacteroidetes isolated from soil.</title>
        <authorList>
            <person name="Li Y."/>
            <person name="Wang J."/>
        </authorList>
    </citation>
    <scope>NUCLEOTIDE SEQUENCE [LARGE SCALE GENOMIC DNA]</scope>
    <source>
        <strain evidence="8 9">SDU1-6</strain>
    </source>
</reference>
<dbReference type="Pfam" id="PF13424">
    <property type="entry name" value="TPR_12"/>
    <property type="match status" value="1"/>
</dbReference>
<keyword evidence="7" id="KW-1133">Transmembrane helix</keyword>
<dbReference type="Proteomes" id="UP000251889">
    <property type="component" value="Unassembled WGS sequence"/>
</dbReference>
<feature type="repeat" description="TPR" evidence="6">
    <location>
        <begin position="168"/>
        <end position="201"/>
    </location>
</feature>
<dbReference type="PROSITE" id="PS50005">
    <property type="entry name" value="TPR"/>
    <property type="match status" value="1"/>
</dbReference>
<evidence type="ECO:0000256" key="4">
    <source>
        <dbReference type="ARBA" id="ARBA00022803"/>
    </source>
</evidence>
<comment type="subcellular location">
    <subcellularLocation>
        <location evidence="1">Cytoplasm</location>
    </subcellularLocation>
</comment>
<organism evidence="8 9">
    <name type="scientific">Pseudochryseolinea flava</name>
    <dbReference type="NCBI Taxonomy" id="2059302"/>
    <lineage>
        <taxon>Bacteria</taxon>
        <taxon>Pseudomonadati</taxon>
        <taxon>Bacteroidota</taxon>
        <taxon>Cytophagia</taxon>
        <taxon>Cytophagales</taxon>
        <taxon>Fulvivirgaceae</taxon>
        <taxon>Pseudochryseolinea</taxon>
    </lineage>
</organism>
<evidence type="ECO:0000256" key="1">
    <source>
        <dbReference type="ARBA" id="ARBA00004496"/>
    </source>
</evidence>
<keyword evidence="2" id="KW-0963">Cytoplasm</keyword>
<evidence type="ECO:0000256" key="7">
    <source>
        <dbReference type="SAM" id="Phobius"/>
    </source>
</evidence>
<evidence type="ECO:0000256" key="6">
    <source>
        <dbReference type="PROSITE-ProRule" id="PRU00339"/>
    </source>
</evidence>
<keyword evidence="9" id="KW-1185">Reference proteome</keyword>
<dbReference type="AlphaFoldDB" id="A0A364Y5Z6"/>
<dbReference type="Gene3D" id="1.25.40.10">
    <property type="entry name" value="Tetratricopeptide repeat domain"/>
    <property type="match status" value="2"/>
</dbReference>
<gene>
    <name evidence="8" type="ORF">DQQ10_08350</name>
</gene>
<sequence>MIGMQGLGIARRFFFVVLALVTVHSLNAQQLKVDSLITEVNNRSGNGKAKPLIELGILLAATDTDSSLQCFRNAYRIARRHGDTVNLVRSGRLLAEVLRRSYQLDSGLYYLDIILPIAQRNSLLRDLKYAYNSQAIIYSQQSRFDDALNANFLSLRLREAERDHFEISTSLNNIGLLYHRLHNFEYALRFFLRALAVKKSIPTTVDLDQLLMNIGLCFEERGDHIAAIKYTREGIGACGVNCAPAKLMIAYYNISLIHFNTRDLDVAEDTIHSALEIAKSNGLLESELHAENLLLLGRISDLKNKIDVAMRYFDAAQAVATSNGYNTTLLDIYGAKAKLYEKTHQYEQMSFYQKKYIITRDSIIGYRMMTNLIRIENDYITQTKNNQIEAYQKSIADKDDHIRQKNALIIVSVVAALLFVAVSALIFKMYRRKDHDNRRLDRMVSERTQQLVELNNRTQSCLNSERLSFAKRVSEVENLLVKIDTLCAMGQRQNRNEYLDKIKSAVCQARLR</sequence>
<comment type="caution">
    <text evidence="8">The sequence shown here is derived from an EMBL/GenBank/DDBJ whole genome shotgun (WGS) entry which is preliminary data.</text>
</comment>
<comment type="similarity">
    <text evidence="5">Belongs to the Rap family.</text>
</comment>
<keyword evidence="7" id="KW-0472">Membrane</keyword>
<feature type="transmembrane region" description="Helical" evidence="7">
    <location>
        <begin position="407"/>
        <end position="430"/>
    </location>
</feature>
<dbReference type="InterPro" id="IPR051476">
    <property type="entry name" value="Bac_ResReg_Asp_Phosphatase"/>
</dbReference>
<name>A0A364Y5Z6_9BACT</name>
<keyword evidence="4 6" id="KW-0802">TPR repeat</keyword>